<dbReference type="Proteomes" id="UP000325315">
    <property type="component" value="Unassembled WGS sequence"/>
</dbReference>
<keyword evidence="1" id="KW-0808">Transferase</keyword>
<dbReference type="PANTHER" id="PTHR46890">
    <property type="entry name" value="NON-LTR RETROLELEMENT REVERSE TRANSCRIPTASE-LIKE PROTEIN-RELATED"/>
    <property type="match status" value="1"/>
</dbReference>
<dbReference type="InterPro" id="IPR052343">
    <property type="entry name" value="Retrotransposon-Effector_Assoc"/>
</dbReference>
<dbReference type="PANTHER" id="PTHR46890:SF48">
    <property type="entry name" value="RNA-DIRECTED DNA POLYMERASE"/>
    <property type="match status" value="1"/>
</dbReference>
<evidence type="ECO:0000313" key="2">
    <source>
        <dbReference type="Proteomes" id="UP000325315"/>
    </source>
</evidence>
<name>A0A5B6VTJ3_9ROSI</name>
<proteinExistence type="predicted"/>
<keyword evidence="1" id="KW-0695">RNA-directed DNA polymerase</keyword>
<dbReference type="OrthoDB" id="1002228at2759"/>
<dbReference type="AlphaFoldDB" id="A0A5B6VTJ3"/>
<accession>A0A5B6VTJ3</accession>
<organism evidence="1 2">
    <name type="scientific">Gossypium australe</name>
    <dbReference type="NCBI Taxonomy" id="47621"/>
    <lineage>
        <taxon>Eukaryota</taxon>
        <taxon>Viridiplantae</taxon>
        <taxon>Streptophyta</taxon>
        <taxon>Embryophyta</taxon>
        <taxon>Tracheophyta</taxon>
        <taxon>Spermatophyta</taxon>
        <taxon>Magnoliopsida</taxon>
        <taxon>eudicotyledons</taxon>
        <taxon>Gunneridae</taxon>
        <taxon>Pentapetalae</taxon>
        <taxon>rosids</taxon>
        <taxon>malvids</taxon>
        <taxon>Malvales</taxon>
        <taxon>Malvaceae</taxon>
        <taxon>Malvoideae</taxon>
        <taxon>Gossypium</taxon>
    </lineage>
</organism>
<dbReference type="GO" id="GO:0003964">
    <property type="term" value="F:RNA-directed DNA polymerase activity"/>
    <property type="evidence" value="ECO:0007669"/>
    <property type="project" value="UniProtKB-KW"/>
</dbReference>
<keyword evidence="2" id="KW-1185">Reference proteome</keyword>
<evidence type="ECO:0000313" key="1">
    <source>
        <dbReference type="EMBL" id="KAA3472799.1"/>
    </source>
</evidence>
<sequence length="253" mass="29256">MVTHLSKIKSDHRPLSLFFNPKLKLPRGRPFRFLAGWVEHPDFEYFVSANWNFRGNMADALAEFTSYLKVWNKSVYGHIISRKKILISKLADIHWRMNFSGSNHLTQIKMEVRLELENVLHHEELLWKVKANVLFRNLYGEDPGPMGKLPASRCPRLDSVDKYWDTVGGAVYFWVKAVFNGRNITSDLNNTLVVLIPKVSNSFRSISLCFVLYKLIMKVIANRFKSVFLKITAHEQAGFIVGWNITDNIITAQ</sequence>
<protein>
    <submittedName>
        <fullName evidence="1">Reverse transcriptase</fullName>
    </submittedName>
</protein>
<gene>
    <name evidence="1" type="ORF">EPI10_023238</name>
</gene>
<comment type="caution">
    <text evidence="1">The sequence shown here is derived from an EMBL/GenBank/DDBJ whole genome shotgun (WGS) entry which is preliminary data.</text>
</comment>
<dbReference type="EMBL" id="SMMG02000005">
    <property type="protein sequence ID" value="KAA3472799.1"/>
    <property type="molecule type" value="Genomic_DNA"/>
</dbReference>
<keyword evidence="1" id="KW-0548">Nucleotidyltransferase</keyword>
<reference evidence="1" key="1">
    <citation type="submission" date="2019-08" db="EMBL/GenBank/DDBJ databases">
        <authorList>
            <person name="Liu F."/>
        </authorList>
    </citation>
    <scope>NUCLEOTIDE SEQUENCE [LARGE SCALE GENOMIC DNA]</scope>
    <source>
        <strain evidence="1">PA1801</strain>
        <tissue evidence="1">Leaf</tissue>
    </source>
</reference>